<evidence type="ECO:0000256" key="1">
    <source>
        <dbReference type="SAM" id="MobiDB-lite"/>
    </source>
</evidence>
<sequence>MTEATGRALFRRVLHDLASDTGVVEEIVAAARRHSPAVARLPESENRRHIAVLLAAALASAGGPPAPGEQDFTAATLLGRDRAAQGVPITALLRGVQAGRGRATEIAVERGRAAGVAPEAVIGALLDFDRYAGAMELHVIDGYHTAQLELARTARDARTQVLRRLLHGDRRTADGAGSPDAVDPDELERAGLRPDRPYHCVLSDVTDPVRAQALEGRLASSGGAFGLVEGRLAGLAARLPTAAAVGADALVVVAPAAPLSRARHMHALCDAGLRALGGQGPAGARTTGLHRLTDLAVEIALDAQPRLAELLCRDLLGALDPADAFHRELALTARAYFDHGMRQDQTAAVLHVHPNTVRYRLGRLAALTGTLPEAADPGARPSLLTGLHWHWALRTWLGEARRTD</sequence>
<dbReference type="Proteomes" id="UP000632289">
    <property type="component" value="Unassembled WGS sequence"/>
</dbReference>
<feature type="domain" description="PucR C-terminal helix-turn-helix" evidence="2">
    <location>
        <begin position="330"/>
        <end position="373"/>
    </location>
</feature>
<dbReference type="AlphaFoldDB" id="A0A927IDJ9"/>
<dbReference type="Gene3D" id="1.10.10.2840">
    <property type="entry name" value="PucR C-terminal helix-turn-helix domain"/>
    <property type="match status" value="1"/>
</dbReference>
<name>A0A927IDJ9_9ACTN</name>
<dbReference type="InterPro" id="IPR025751">
    <property type="entry name" value="RsbRD_N_dom"/>
</dbReference>
<evidence type="ECO:0000259" key="3">
    <source>
        <dbReference type="Pfam" id="PF14361"/>
    </source>
</evidence>
<evidence type="ECO:0000259" key="2">
    <source>
        <dbReference type="Pfam" id="PF13556"/>
    </source>
</evidence>
<dbReference type="RefSeq" id="WP_191210484.1">
    <property type="nucleotide sequence ID" value="NZ_BAABKL010000003.1"/>
</dbReference>
<protein>
    <submittedName>
        <fullName evidence="4">Helix-turn-helix domain-containing protein</fullName>
    </submittedName>
</protein>
<dbReference type="Pfam" id="PF14361">
    <property type="entry name" value="RsbRD_N"/>
    <property type="match status" value="1"/>
</dbReference>
<evidence type="ECO:0000313" key="4">
    <source>
        <dbReference type="EMBL" id="MBD3933197.1"/>
    </source>
</evidence>
<feature type="domain" description="RsbT co-antagonist protein RsbRD N-terminal" evidence="3">
    <location>
        <begin position="23"/>
        <end position="158"/>
    </location>
</feature>
<comment type="caution">
    <text evidence="4">The sequence shown here is derived from an EMBL/GenBank/DDBJ whole genome shotgun (WGS) entry which is preliminary data.</text>
</comment>
<evidence type="ECO:0000313" key="5">
    <source>
        <dbReference type="Proteomes" id="UP000632289"/>
    </source>
</evidence>
<organism evidence="4 5">
    <name type="scientific">Streptomyces chumphonensis</name>
    <dbReference type="NCBI Taxonomy" id="1214925"/>
    <lineage>
        <taxon>Bacteria</taxon>
        <taxon>Bacillati</taxon>
        <taxon>Actinomycetota</taxon>
        <taxon>Actinomycetes</taxon>
        <taxon>Kitasatosporales</taxon>
        <taxon>Streptomycetaceae</taxon>
        <taxon>Streptomyces</taxon>
    </lineage>
</organism>
<keyword evidence="5" id="KW-1185">Reference proteome</keyword>
<dbReference type="Pfam" id="PF13556">
    <property type="entry name" value="HTH_30"/>
    <property type="match status" value="1"/>
</dbReference>
<reference evidence="4" key="1">
    <citation type="submission" date="2020-09" db="EMBL/GenBank/DDBJ databases">
        <title>Secondary metabolite and genome analysis of marine Streptomyces chumphonensis KK1-2T.</title>
        <authorList>
            <person name="Phongsopitanun W."/>
            <person name="Kanchanasin P."/>
            <person name="Pittayakhajonwut P."/>
            <person name="Suwanborirux K."/>
            <person name="Tanasupawat S."/>
        </authorList>
    </citation>
    <scope>NUCLEOTIDE SEQUENCE</scope>
    <source>
        <strain evidence="4">KK1-2</strain>
    </source>
</reference>
<dbReference type="PANTHER" id="PTHR33744">
    <property type="entry name" value="CARBOHYDRATE DIACID REGULATOR"/>
    <property type="match status" value="1"/>
</dbReference>
<dbReference type="PANTHER" id="PTHR33744:SF7">
    <property type="entry name" value="PUCR FAMILY TRANSCRIPTIONAL REGULATOR"/>
    <property type="match status" value="1"/>
</dbReference>
<accession>A0A927IDJ9</accession>
<proteinExistence type="predicted"/>
<dbReference type="InterPro" id="IPR051448">
    <property type="entry name" value="CdaR-like_regulators"/>
</dbReference>
<feature type="region of interest" description="Disordered" evidence="1">
    <location>
        <begin position="168"/>
        <end position="192"/>
    </location>
</feature>
<dbReference type="EMBL" id="JACXYU010000008">
    <property type="protein sequence ID" value="MBD3933197.1"/>
    <property type="molecule type" value="Genomic_DNA"/>
</dbReference>
<dbReference type="InterPro" id="IPR025736">
    <property type="entry name" value="PucR_C-HTH_dom"/>
</dbReference>
<dbReference type="InterPro" id="IPR042070">
    <property type="entry name" value="PucR_C-HTH_sf"/>
</dbReference>
<gene>
    <name evidence="4" type="ORF">IF129_16775</name>
</gene>